<dbReference type="Pfam" id="PF00248">
    <property type="entry name" value="Aldo_ket_red"/>
    <property type="match status" value="1"/>
</dbReference>
<dbReference type="InParanoid" id="A0A7J7DKP2"/>
<organism evidence="6 7">
    <name type="scientific">Tripterygium wilfordii</name>
    <name type="common">Thunder God vine</name>
    <dbReference type="NCBI Taxonomy" id="458696"/>
    <lineage>
        <taxon>Eukaryota</taxon>
        <taxon>Viridiplantae</taxon>
        <taxon>Streptophyta</taxon>
        <taxon>Embryophyta</taxon>
        <taxon>Tracheophyta</taxon>
        <taxon>Spermatophyta</taxon>
        <taxon>Magnoliopsida</taxon>
        <taxon>eudicotyledons</taxon>
        <taxon>Gunneridae</taxon>
        <taxon>Pentapetalae</taxon>
        <taxon>rosids</taxon>
        <taxon>fabids</taxon>
        <taxon>Celastrales</taxon>
        <taxon>Celastraceae</taxon>
        <taxon>Tripterygium</taxon>
    </lineage>
</organism>
<dbReference type="InterPro" id="IPR020471">
    <property type="entry name" value="AKR"/>
</dbReference>
<sequence>MASSKVPQVLLNSSGGHKMPLLGLGTASFPLVEPQATKSAVLQAIELGYRHFDTASFYLTEQPVGEAIAEALSRGLIKSRDDLFITSKLWCNDGHPELVLPALKKSLENLKLEYLDLYLIHWPVSTKPGGSAMDRVRNREFLPMDYTSVWKAMEECQIFGLTKSIGVSNFSCTKLGYILATAKIPPAVNEVEFNPLWQQKKLMEFCKANGVILTAYSVLGSTGTMWGNNRVMEDKVLNQIAEARGKSVAQVSLRWAYEQGVCALVKSFNKERMKENLNIFNWTLTKEEAKKISEIEQVRGYLGEEFISIDGPFKTIEELWDGEV</sequence>
<accession>A0A7J7DKP2</accession>
<feature type="binding site" evidence="3">
    <location>
        <position position="121"/>
    </location>
    <ligand>
        <name>substrate</name>
    </ligand>
</feature>
<feature type="domain" description="NADP-dependent oxidoreductase" evidence="5">
    <location>
        <begin position="22"/>
        <end position="296"/>
    </location>
</feature>
<dbReference type="AlphaFoldDB" id="A0A7J7DKP2"/>
<dbReference type="EMBL" id="JAAARO010000006">
    <property type="protein sequence ID" value="KAF5746646.1"/>
    <property type="molecule type" value="Genomic_DNA"/>
</dbReference>
<dbReference type="CDD" id="cd19124">
    <property type="entry name" value="AKR_AKR4A_4B"/>
    <property type="match status" value="1"/>
</dbReference>
<dbReference type="InterPro" id="IPR023210">
    <property type="entry name" value="NADP_OxRdtase_dom"/>
</dbReference>
<dbReference type="InterPro" id="IPR018170">
    <property type="entry name" value="Aldo/ket_reductase_CS"/>
</dbReference>
<evidence type="ECO:0000256" key="4">
    <source>
        <dbReference type="PIRSR" id="PIRSR000097-3"/>
    </source>
</evidence>
<evidence type="ECO:0000256" key="1">
    <source>
        <dbReference type="ARBA" id="ARBA00023002"/>
    </source>
</evidence>
<dbReference type="PIRSF" id="PIRSF000097">
    <property type="entry name" value="AKR"/>
    <property type="match status" value="1"/>
</dbReference>
<evidence type="ECO:0000313" key="7">
    <source>
        <dbReference type="Proteomes" id="UP000593562"/>
    </source>
</evidence>
<dbReference type="PANTHER" id="PTHR11732">
    <property type="entry name" value="ALDO/KETO REDUCTASE"/>
    <property type="match status" value="1"/>
</dbReference>
<evidence type="ECO:0000256" key="3">
    <source>
        <dbReference type="PIRSR" id="PIRSR000097-2"/>
    </source>
</evidence>
<dbReference type="PROSITE" id="PS00063">
    <property type="entry name" value="ALDOKETO_REDUCTASE_3"/>
    <property type="match status" value="1"/>
</dbReference>
<gene>
    <name evidence="6" type="ORF">HS088_TW06G00817</name>
</gene>
<dbReference type="SUPFAM" id="SSF51430">
    <property type="entry name" value="NAD(P)-linked oxidoreductase"/>
    <property type="match status" value="1"/>
</dbReference>
<evidence type="ECO:0000313" key="6">
    <source>
        <dbReference type="EMBL" id="KAF5746646.1"/>
    </source>
</evidence>
<dbReference type="GO" id="GO:0016616">
    <property type="term" value="F:oxidoreductase activity, acting on the CH-OH group of donors, NAD or NADP as acceptor"/>
    <property type="evidence" value="ECO:0007669"/>
    <property type="project" value="InterPro"/>
</dbReference>
<evidence type="ECO:0000259" key="5">
    <source>
        <dbReference type="Pfam" id="PF00248"/>
    </source>
</evidence>
<dbReference type="OrthoDB" id="416253at2759"/>
<protein>
    <submittedName>
        <fullName evidence="6">Non-functional NADPH-dependent codeinone reductase 2-like</fullName>
    </submittedName>
</protein>
<keyword evidence="1" id="KW-0560">Oxidoreductase</keyword>
<dbReference type="PRINTS" id="PR00069">
    <property type="entry name" value="ALDKETRDTASE"/>
</dbReference>
<feature type="active site" description="Proton donor" evidence="2">
    <location>
        <position position="58"/>
    </location>
</feature>
<dbReference type="InterPro" id="IPR036812">
    <property type="entry name" value="NAD(P)_OxRdtase_dom_sf"/>
</dbReference>
<reference evidence="6 7" key="1">
    <citation type="journal article" date="2020" name="Nat. Commun.">
        <title>Genome of Tripterygium wilfordii and identification of cytochrome P450 involved in triptolide biosynthesis.</title>
        <authorList>
            <person name="Tu L."/>
            <person name="Su P."/>
            <person name="Zhang Z."/>
            <person name="Gao L."/>
            <person name="Wang J."/>
            <person name="Hu T."/>
            <person name="Zhou J."/>
            <person name="Zhang Y."/>
            <person name="Zhao Y."/>
            <person name="Liu Y."/>
            <person name="Song Y."/>
            <person name="Tong Y."/>
            <person name="Lu Y."/>
            <person name="Yang J."/>
            <person name="Xu C."/>
            <person name="Jia M."/>
            <person name="Peters R.J."/>
            <person name="Huang L."/>
            <person name="Gao W."/>
        </authorList>
    </citation>
    <scope>NUCLEOTIDE SEQUENCE [LARGE SCALE GENOMIC DNA]</scope>
    <source>
        <strain evidence="7">cv. XIE 37</strain>
        <tissue evidence="6">Leaf</tissue>
    </source>
</reference>
<dbReference type="Gene3D" id="3.20.20.100">
    <property type="entry name" value="NADP-dependent oxidoreductase domain"/>
    <property type="match status" value="1"/>
</dbReference>
<evidence type="ECO:0000256" key="2">
    <source>
        <dbReference type="PIRSR" id="PIRSR000097-1"/>
    </source>
</evidence>
<feature type="site" description="Lowers pKa of active site Tyr" evidence="4">
    <location>
        <position position="88"/>
    </location>
</feature>
<dbReference type="PROSITE" id="PS00798">
    <property type="entry name" value="ALDOKETO_REDUCTASE_1"/>
    <property type="match status" value="1"/>
</dbReference>
<dbReference type="FunCoup" id="A0A7J7DKP2">
    <property type="interactions" value="35"/>
</dbReference>
<dbReference type="InterPro" id="IPR044497">
    <property type="entry name" value="AKR4A/B"/>
</dbReference>
<dbReference type="Proteomes" id="UP000593562">
    <property type="component" value="Unassembled WGS sequence"/>
</dbReference>
<dbReference type="PROSITE" id="PS00062">
    <property type="entry name" value="ALDOKETO_REDUCTASE_2"/>
    <property type="match status" value="1"/>
</dbReference>
<keyword evidence="7" id="KW-1185">Reference proteome</keyword>
<proteinExistence type="predicted"/>
<comment type="caution">
    <text evidence="6">The sequence shown here is derived from an EMBL/GenBank/DDBJ whole genome shotgun (WGS) entry which is preliminary data.</text>
</comment>
<dbReference type="FunFam" id="3.20.20.100:FF:000014">
    <property type="entry name" value="NAD(P)-linked oxidoreductase superfamily protein"/>
    <property type="match status" value="1"/>
</dbReference>
<name>A0A7J7DKP2_TRIWF</name>
<dbReference type="GO" id="GO:0044550">
    <property type="term" value="P:secondary metabolite biosynthetic process"/>
    <property type="evidence" value="ECO:0007669"/>
    <property type="project" value="UniProtKB-ARBA"/>
</dbReference>